<dbReference type="EMBL" id="JAICCE010000015">
    <property type="protein sequence ID" value="KAG9267979.1"/>
    <property type="molecule type" value="Genomic_DNA"/>
</dbReference>
<evidence type="ECO:0000256" key="1">
    <source>
        <dbReference type="SAM" id="MobiDB-lite"/>
    </source>
</evidence>
<evidence type="ECO:0000313" key="2">
    <source>
        <dbReference type="EMBL" id="KAG9267979.1"/>
    </source>
</evidence>
<comment type="caution">
    <text evidence="2">The sequence shown here is derived from an EMBL/GenBank/DDBJ whole genome shotgun (WGS) entry which is preliminary data.</text>
</comment>
<reference evidence="2 3" key="1">
    <citation type="submission" date="2021-07" db="EMBL/GenBank/DDBJ databases">
        <authorList>
            <person name="Imarazene B."/>
            <person name="Zahm M."/>
            <person name="Klopp C."/>
            <person name="Cabau C."/>
            <person name="Beille S."/>
            <person name="Jouanno E."/>
            <person name="Castinel A."/>
            <person name="Lluch J."/>
            <person name="Gil L."/>
            <person name="Kuchtly C."/>
            <person name="Lopez Roques C."/>
            <person name="Donnadieu C."/>
            <person name="Parrinello H."/>
            <person name="Journot L."/>
            <person name="Du K."/>
            <person name="Schartl M."/>
            <person name="Retaux S."/>
            <person name="Guiguen Y."/>
        </authorList>
    </citation>
    <scope>NUCLEOTIDE SEQUENCE [LARGE SCALE GENOMIC DNA]</scope>
    <source>
        <strain evidence="2">Pach_M1</strain>
        <tissue evidence="2">Testis</tissue>
    </source>
</reference>
<gene>
    <name evidence="2" type="ORF">AMEX_G18860</name>
</gene>
<accession>A0A8T2L9K8</accession>
<sequence>MGGKLSVKKHLRQGYESVDEELMETCGDQLHQTLVRLRDHGVNLRLDNSEILDWYCTEGVKQKHKSKFRDLPAAIVWLLRRNDLKTIAEGERVLNNIQSLETMRSTEIEKLRAQIDAFDYEKHSWARQSEVMESEIKQLRQKLNLDKRYTSTLEDYCNNAGFPVAAIREAAVSSTGMSRTTDDSEDEDIAVVTKLSKTCQISNNKMCEASLRYPLDEEDDEDRPQCNSQLRKRNKTHVYQSPIITRSKTGTSRNSTVKVSVVKTVRDANNDVTTITRALSCDECSKHKEVVGMMPRRGPFQSYWDRIMLQASVYNLEPRDVWQIILLTIPQELQPKMSHDLRTGNILIHLPGETTSDIYNRIKENLLELRGPTKAEWHRIIDNKQTNMETFETFAERMWVTFREYSGVPECDRDHEILLQMLRSNAGPQIQNALALGGDPPHNTYNALIEWATKIEQRSKVYKTQPIAAAHWKAEGNSDAIVCSYCKRHGHDRKHCFKLRDETQPISQSGISKFVGAFCPNSKYCPKSSKAKNTRRGSPYTEVQDSPYKEVLTAIDRMGKP</sequence>
<protein>
    <submittedName>
        <fullName evidence="2">Uncharacterized protein</fullName>
    </submittedName>
</protein>
<organism evidence="2 3">
    <name type="scientific">Astyanax mexicanus</name>
    <name type="common">Blind cave fish</name>
    <name type="synonym">Astyanax fasciatus mexicanus</name>
    <dbReference type="NCBI Taxonomy" id="7994"/>
    <lineage>
        <taxon>Eukaryota</taxon>
        <taxon>Metazoa</taxon>
        <taxon>Chordata</taxon>
        <taxon>Craniata</taxon>
        <taxon>Vertebrata</taxon>
        <taxon>Euteleostomi</taxon>
        <taxon>Actinopterygii</taxon>
        <taxon>Neopterygii</taxon>
        <taxon>Teleostei</taxon>
        <taxon>Ostariophysi</taxon>
        <taxon>Characiformes</taxon>
        <taxon>Characoidei</taxon>
        <taxon>Acestrorhamphidae</taxon>
        <taxon>Acestrorhamphinae</taxon>
        <taxon>Astyanax</taxon>
    </lineage>
</organism>
<evidence type="ECO:0000313" key="3">
    <source>
        <dbReference type="Proteomes" id="UP000752171"/>
    </source>
</evidence>
<feature type="region of interest" description="Disordered" evidence="1">
    <location>
        <begin position="526"/>
        <end position="545"/>
    </location>
</feature>
<name>A0A8T2L9K8_ASTMX</name>
<dbReference type="AlphaFoldDB" id="A0A8T2L9K8"/>
<dbReference type="Proteomes" id="UP000752171">
    <property type="component" value="Unassembled WGS sequence"/>
</dbReference>
<proteinExistence type="predicted"/>